<protein>
    <submittedName>
        <fullName evidence="1">Uncharacterized protein</fullName>
    </submittedName>
</protein>
<dbReference type="EMBL" id="KD118157">
    <property type="protein sequence ID" value="EMS59654.1"/>
    <property type="molecule type" value="Genomic_DNA"/>
</dbReference>
<dbReference type="AlphaFoldDB" id="M8AG63"/>
<gene>
    <name evidence="1" type="ORF">TRIUR3_00859</name>
</gene>
<accession>M8AG63</accession>
<name>M8AG63_TRIUA</name>
<organism evidence="1">
    <name type="scientific">Triticum urartu</name>
    <name type="common">Red wild einkorn</name>
    <name type="synonym">Crithodium urartu</name>
    <dbReference type="NCBI Taxonomy" id="4572"/>
    <lineage>
        <taxon>Eukaryota</taxon>
        <taxon>Viridiplantae</taxon>
        <taxon>Streptophyta</taxon>
        <taxon>Embryophyta</taxon>
        <taxon>Tracheophyta</taxon>
        <taxon>Spermatophyta</taxon>
        <taxon>Magnoliopsida</taxon>
        <taxon>Liliopsida</taxon>
        <taxon>Poales</taxon>
        <taxon>Poaceae</taxon>
        <taxon>BOP clade</taxon>
        <taxon>Pooideae</taxon>
        <taxon>Triticodae</taxon>
        <taxon>Triticeae</taxon>
        <taxon>Triticinae</taxon>
        <taxon>Triticum</taxon>
    </lineage>
</organism>
<proteinExistence type="predicted"/>
<evidence type="ECO:0000313" key="1">
    <source>
        <dbReference type="EMBL" id="EMS59654.1"/>
    </source>
</evidence>
<reference evidence="1" key="1">
    <citation type="journal article" date="2013" name="Nature">
        <title>Draft genome of the wheat A-genome progenitor Triticum urartu.</title>
        <authorList>
            <person name="Ling H.Q."/>
            <person name="Zhao S."/>
            <person name="Liu D."/>
            <person name="Wang J."/>
            <person name="Sun H."/>
            <person name="Zhang C."/>
            <person name="Fan H."/>
            <person name="Li D."/>
            <person name="Dong L."/>
            <person name="Tao Y."/>
            <person name="Gao C."/>
            <person name="Wu H."/>
            <person name="Li Y."/>
            <person name="Cui Y."/>
            <person name="Guo X."/>
            <person name="Zheng S."/>
            <person name="Wang B."/>
            <person name="Yu K."/>
            <person name="Liang Q."/>
            <person name="Yang W."/>
            <person name="Lou X."/>
            <person name="Chen J."/>
            <person name="Feng M."/>
            <person name="Jian J."/>
            <person name="Zhang X."/>
            <person name="Luo G."/>
            <person name="Jiang Y."/>
            <person name="Liu J."/>
            <person name="Wang Z."/>
            <person name="Sha Y."/>
            <person name="Zhang B."/>
            <person name="Wu H."/>
            <person name="Tang D."/>
            <person name="Shen Q."/>
            <person name="Xue P."/>
            <person name="Zou S."/>
            <person name="Wang X."/>
            <person name="Liu X."/>
            <person name="Wang F."/>
            <person name="Yang Y."/>
            <person name="An X."/>
            <person name="Dong Z."/>
            <person name="Zhang K."/>
            <person name="Zhang X."/>
            <person name="Luo M.C."/>
            <person name="Dvorak J."/>
            <person name="Tong Y."/>
            <person name="Wang J."/>
            <person name="Yang H."/>
            <person name="Li Z."/>
            <person name="Wang D."/>
            <person name="Zhang A."/>
            <person name="Wang J."/>
        </authorList>
    </citation>
    <scope>NUCLEOTIDE SEQUENCE</scope>
</reference>
<sequence>MSSQLVMAAPRHVFESRKGRAGNHPGDMSYIAQCASSRSKPRTSEGEATVAAPSAAVQGCSAPLVQAPVGWDQLQLKAFPAFTSLDTTEGKLLSVLLVETLLANPTREVSKGVTLSALLEC</sequence>